<keyword evidence="16" id="KW-1185">Reference proteome</keyword>
<accession>A0A558AVJ4</accession>
<organism evidence="15 16">
    <name type="scientific">Salinicoccus cyprini</name>
    <dbReference type="NCBI Taxonomy" id="2493691"/>
    <lineage>
        <taxon>Bacteria</taxon>
        <taxon>Bacillati</taxon>
        <taxon>Bacillota</taxon>
        <taxon>Bacilli</taxon>
        <taxon>Bacillales</taxon>
        <taxon>Staphylococcaceae</taxon>
        <taxon>Salinicoccus</taxon>
    </lineage>
</organism>
<dbReference type="PRINTS" id="PR00081">
    <property type="entry name" value="GDHRDH"/>
</dbReference>
<comment type="caution">
    <text evidence="15">The sequence shown here is derived from an EMBL/GenBank/DDBJ whole genome shotgun (WGS) entry which is preliminary data.</text>
</comment>
<evidence type="ECO:0000313" key="15">
    <source>
        <dbReference type="EMBL" id="TVT28282.1"/>
    </source>
</evidence>
<dbReference type="RefSeq" id="WP_145288178.1">
    <property type="nucleotide sequence ID" value="NZ_VMSJ01000002.1"/>
</dbReference>
<evidence type="ECO:0000256" key="10">
    <source>
        <dbReference type="ARBA" id="ARBA00029989"/>
    </source>
</evidence>
<dbReference type="PANTHER" id="PTHR42879:SF2">
    <property type="entry name" value="3-OXOACYL-[ACYL-CARRIER-PROTEIN] REDUCTASE FABG"/>
    <property type="match status" value="1"/>
</dbReference>
<evidence type="ECO:0000256" key="14">
    <source>
        <dbReference type="RuleBase" id="RU000363"/>
    </source>
</evidence>
<name>A0A558AVJ4_9STAP</name>
<dbReference type="Proteomes" id="UP000315103">
    <property type="component" value="Unassembled WGS sequence"/>
</dbReference>
<evidence type="ECO:0000256" key="13">
    <source>
        <dbReference type="ARBA" id="ARBA00047315"/>
    </source>
</evidence>
<dbReference type="InterPro" id="IPR050259">
    <property type="entry name" value="SDR"/>
</dbReference>
<dbReference type="OrthoDB" id="9775296at2"/>
<reference evidence="15 16" key="1">
    <citation type="submission" date="2019-07" db="EMBL/GenBank/DDBJ databases">
        <title>Salinicoccus cyprini sp. nov., isolated from gastro-intestinal tract of mirror carp, Cyprinus carpio var. specularis, collected from Gobind Sagar Reservoir, Himachal Pradesh, India.</title>
        <authorList>
            <person name="Talwar C."/>
            <person name="Singh A.K."/>
            <person name="Lal R."/>
            <person name="Negi R.K."/>
        </authorList>
    </citation>
    <scope>NUCLEOTIDE SEQUENCE [LARGE SCALE GENOMIC DNA]</scope>
    <source>
        <strain evidence="15 16">CT19</strain>
    </source>
</reference>
<dbReference type="InterPro" id="IPR036291">
    <property type="entry name" value="NAD(P)-bd_dom_sf"/>
</dbReference>
<dbReference type="FunFam" id="3.40.50.720:FF:000084">
    <property type="entry name" value="Short-chain dehydrogenase reductase"/>
    <property type="match status" value="1"/>
</dbReference>
<proteinExistence type="inferred from homology"/>
<dbReference type="SUPFAM" id="SSF51735">
    <property type="entry name" value="NAD(P)-binding Rossmann-fold domains"/>
    <property type="match status" value="1"/>
</dbReference>
<comment type="function">
    <text evidence="1">Catalyzes the NADPH-dependent reduction of beta-ketoacyl-ACP substrates to beta-hydroxyacyl-ACP products, the first reductive step in the elongation cycle of fatty acid biosynthesis.</text>
</comment>
<comment type="function">
    <text evidence="2">Catalyzes the irreversible reduction of 2,3-butanediol to (S)-acetoin in the presence of NADH.</text>
</comment>
<dbReference type="InterPro" id="IPR002347">
    <property type="entry name" value="SDR_fam"/>
</dbReference>
<dbReference type="InterPro" id="IPR020904">
    <property type="entry name" value="Sc_DH/Rdtase_CS"/>
</dbReference>
<gene>
    <name evidence="15" type="ORF">FO441_07680</name>
</gene>
<evidence type="ECO:0000256" key="5">
    <source>
        <dbReference type="ARBA" id="ARBA00016110"/>
    </source>
</evidence>
<dbReference type="CDD" id="cd05233">
    <property type="entry name" value="SDR_c"/>
    <property type="match status" value="1"/>
</dbReference>
<dbReference type="GO" id="GO:0008206">
    <property type="term" value="P:bile acid metabolic process"/>
    <property type="evidence" value="ECO:0007669"/>
    <property type="project" value="UniProtKB-ARBA"/>
</dbReference>
<keyword evidence="7" id="KW-0560">Oxidoreductase</keyword>
<dbReference type="PIRSF" id="PIRSF000126">
    <property type="entry name" value="11-beta-HSD1"/>
    <property type="match status" value="1"/>
</dbReference>
<comment type="similarity">
    <text evidence="3 14">Belongs to the short-chain dehydrogenases/reductases (SDR) family.</text>
</comment>
<dbReference type="EC" id="1.1.1.304" evidence="4"/>
<evidence type="ECO:0000256" key="6">
    <source>
        <dbReference type="ARBA" id="ARBA00017650"/>
    </source>
</evidence>
<dbReference type="Pfam" id="PF00106">
    <property type="entry name" value="adh_short"/>
    <property type="match status" value="1"/>
</dbReference>
<evidence type="ECO:0000256" key="7">
    <source>
        <dbReference type="ARBA" id="ARBA00023002"/>
    </source>
</evidence>
<evidence type="ECO:0000313" key="16">
    <source>
        <dbReference type="Proteomes" id="UP000315103"/>
    </source>
</evidence>
<evidence type="ECO:0000256" key="9">
    <source>
        <dbReference type="ARBA" id="ARBA00029899"/>
    </source>
</evidence>
<comment type="catalytic activity">
    <reaction evidence="13">
        <text>(S)-acetoin + NAD(+) = diacetyl + NADH + H(+)</text>
        <dbReference type="Rhea" id="RHEA:27286"/>
        <dbReference type="ChEBI" id="CHEBI:15378"/>
        <dbReference type="ChEBI" id="CHEBI:15687"/>
        <dbReference type="ChEBI" id="CHEBI:16583"/>
        <dbReference type="ChEBI" id="CHEBI:57540"/>
        <dbReference type="ChEBI" id="CHEBI:57945"/>
        <dbReference type="EC" id="1.1.1.304"/>
    </reaction>
</comment>
<evidence type="ECO:0000256" key="12">
    <source>
        <dbReference type="ARBA" id="ARBA00032683"/>
    </source>
</evidence>
<dbReference type="Gene3D" id="3.40.50.720">
    <property type="entry name" value="NAD(P)-binding Rossmann-like Domain"/>
    <property type="match status" value="1"/>
</dbReference>
<evidence type="ECO:0000256" key="2">
    <source>
        <dbReference type="ARBA" id="ARBA00003200"/>
    </source>
</evidence>
<evidence type="ECO:0000256" key="4">
    <source>
        <dbReference type="ARBA" id="ARBA00012848"/>
    </source>
</evidence>
<dbReference type="AlphaFoldDB" id="A0A558AVJ4"/>
<evidence type="ECO:0000256" key="11">
    <source>
        <dbReference type="ARBA" id="ARBA00031758"/>
    </source>
</evidence>
<dbReference type="PROSITE" id="PS00061">
    <property type="entry name" value="ADH_SHORT"/>
    <property type="match status" value="1"/>
</dbReference>
<dbReference type="PANTHER" id="PTHR42879">
    <property type="entry name" value="3-OXOACYL-(ACYL-CARRIER-PROTEIN) REDUCTASE"/>
    <property type="match status" value="1"/>
</dbReference>
<protein>
    <recommendedName>
        <fullName evidence="6">3-oxoacyl-[acyl-carrier-protein] reductase FabG</fullName>
        <ecNumber evidence="4">1.1.1.304</ecNumber>
    </recommendedName>
    <alternativeName>
        <fullName evidence="10">Acetoin(diacetyl) reductase</fullName>
    </alternativeName>
    <alternativeName>
        <fullName evidence="8 12">Beta-Ketoacyl-acyl carrier protein reductase</fullName>
    </alternativeName>
    <alternativeName>
        <fullName evidence="9">Beta-ketoacyl-ACP reductase</fullName>
    </alternativeName>
    <alternativeName>
        <fullName evidence="5">Diacetyl reductase [(S)-acetoin forming]</fullName>
    </alternativeName>
    <alternativeName>
        <fullName evidence="11">Meso-2,3-butanediol dehydrogenase</fullName>
    </alternativeName>
</protein>
<evidence type="ECO:0000256" key="1">
    <source>
        <dbReference type="ARBA" id="ARBA00002607"/>
    </source>
</evidence>
<dbReference type="GO" id="GO:0052588">
    <property type="term" value="F:diacetyl reductase ((S)-acetoin forming) (NAD+) activity"/>
    <property type="evidence" value="ECO:0007669"/>
    <property type="project" value="UniProtKB-EC"/>
</dbReference>
<sequence length="241" mass="26256">MQEIQGKYAVITGGTKGIGLASAHALAQEGVNIAVIGRNADTLKDAVNALQKHDVEVIGANGDVSNKEDVDRILNEVNDAFDRIDILINNAGIMNPTSFLDSSEEDLRKMMDVNVFGIYHMMHGILPQMKTQKQGDVINISSMSGLKGGPNSSLYSATKFAVIGMTEGVMQEMRPHNIRVSYLTPSAVLTDLIGETGLKKETMTHAEDIADIIVSQLKLNPRTFIKTSQMWATNPVKEDQQ</sequence>
<evidence type="ECO:0000256" key="8">
    <source>
        <dbReference type="ARBA" id="ARBA00029743"/>
    </source>
</evidence>
<dbReference type="PRINTS" id="PR00080">
    <property type="entry name" value="SDRFAMILY"/>
</dbReference>
<evidence type="ECO:0000256" key="3">
    <source>
        <dbReference type="ARBA" id="ARBA00006484"/>
    </source>
</evidence>
<dbReference type="EMBL" id="VMSJ01000002">
    <property type="protein sequence ID" value="TVT28282.1"/>
    <property type="molecule type" value="Genomic_DNA"/>
</dbReference>